<evidence type="ECO:0000256" key="1">
    <source>
        <dbReference type="SAM" id="MobiDB-lite"/>
    </source>
</evidence>
<keyword evidence="2" id="KW-1185">Reference proteome</keyword>
<sequence>MEAKRVEEGQPIWEIWKKRRITIMASNNTTSLDETRSIYCQTASKTTVWRALKAKSTHQAGKNEEVSDFNTKNHKKAKMDFACGHMSWISEWTEDFKKPFLRKEGIWFDISQVNLDDPKKHGDSNFEVLQTWIDQIMSGSISLEDEDDDEPEPTPPPVPAKGKKNKKEL</sequence>
<proteinExistence type="predicted"/>
<dbReference type="InterPro" id="IPR036388">
    <property type="entry name" value="WH-like_DNA-bd_sf"/>
</dbReference>
<feature type="region of interest" description="Disordered" evidence="1">
    <location>
        <begin position="140"/>
        <end position="169"/>
    </location>
</feature>
<feature type="compositionally biased region" description="Acidic residues" evidence="1">
    <location>
        <begin position="143"/>
        <end position="152"/>
    </location>
</feature>
<evidence type="ECO:0000313" key="2">
    <source>
        <dbReference type="Proteomes" id="UP000095283"/>
    </source>
</evidence>
<accession>A0A1I7X9C3</accession>
<dbReference type="Gene3D" id="1.10.10.10">
    <property type="entry name" value="Winged helix-like DNA-binding domain superfamily/Winged helix DNA-binding domain"/>
    <property type="match status" value="1"/>
</dbReference>
<name>A0A1I7X9C3_HETBA</name>
<dbReference type="Gene3D" id="3.40.30.10">
    <property type="entry name" value="Glutaredoxin"/>
    <property type="match status" value="1"/>
</dbReference>
<reference evidence="3" key="1">
    <citation type="submission" date="2016-11" db="UniProtKB">
        <authorList>
            <consortium name="WormBaseParasite"/>
        </authorList>
    </citation>
    <scope>IDENTIFICATION</scope>
</reference>
<protein>
    <submittedName>
        <fullName evidence="3">Uncharacterized protein</fullName>
    </submittedName>
</protein>
<dbReference type="Proteomes" id="UP000095283">
    <property type="component" value="Unplaced"/>
</dbReference>
<evidence type="ECO:0000313" key="3">
    <source>
        <dbReference type="WBParaSite" id="Hba_13988"/>
    </source>
</evidence>
<dbReference type="AlphaFoldDB" id="A0A1I7X9C3"/>
<dbReference type="WBParaSite" id="Hba_13988">
    <property type="protein sequence ID" value="Hba_13988"/>
    <property type="gene ID" value="Hba_13988"/>
</dbReference>
<organism evidence="2 3">
    <name type="scientific">Heterorhabditis bacteriophora</name>
    <name type="common">Entomopathogenic nematode worm</name>
    <dbReference type="NCBI Taxonomy" id="37862"/>
    <lineage>
        <taxon>Eukaryota</taxon>
        <taxon>Metazoa</taxon>
        <taxon>Ecdysozoa</taxon>
        <taxon>Nematoda</taxon>
        <taxon>Chromadorea</taxon>
        <taxon>Rhabditida</taxon>
        <taxon>Rhabditina</taxon>
        <taxon>Rhabditomorpha</taxon>
        <taxon>Strongyloidea</taxon>
        <taxon>Heterorhabditidae</taxon>
        <taxon>Heterorhabditis</taxon>
    </lineage>
</organism>